<dbReference type="EMBL" id="PGCI01000034">
    <property type="protein sequence ID" value="PLW47055.1"/>
    <property type="molecule type" value="Genomic_DNA"/>
</dbReference>
<organism evidence="4 6">
    <name type="scientific">Puccinia coronata f. sp. avenae</name>
    <dbReference type="NCBI Taxonomy" id="200324"/>
    <lineage>
        <taxon>Eukaryota</taxon>
        <taxon>Fungi</taxon>
        <taxon>Dikarya</taxon>
        <taxon>Basidiomycota</taxon>
        <taxon>Pucciniomycotina</taxon>
        <taxon>Pucciniomycetes</taxon>
        <taxon>Pucciniales</taxon>
        <taxon>Pucciniaceae</taxon>
        <taxon>Puccinia</taxon>
    </lineage>
</organism>
<gene>
    <name evidence="3" type="ORF">PCANC_13758</name>
    <name evidence="2" type="ORF">PCANC_27404</name>
    <name evidence="4" type="ORF">PCASD_03935</name>
</gene>
<reference evidence="5 6" key="1">
    <citation type="submission" date="2017-11" db="EMBL/GenBank/DDBJ databases">
        <title>De novo assembly and phasing of dikaryotic genomes from two isolates of Puccinia coronata f. sp. avenae, the causal agent of oat crown rust.</title>
        <authorList>
            <person name="Miller M.E."/>
            <person name="Zhang Y."/>
            <person name="Omidvar V."/>
            <person name="Sperschneider J."/>
            <person name="Schwessinger B."/>
            <person name="Raley C."/>
            <person name="Palmer J.M."/>
            <person name="Garnica D."/>
            <person name="Upadhyaya N."/>
            <person name="Rathjen J."/>
            <person name="Taylor J.M."/>
            <person name="Park R.F."/>
            <person name="Dodds P.N."/>
            <person name="Hirsch C.D."/>
            <person name="Kianian S.F."/>
            <person name="Figueroa M."/>
        </authorList>
    </citation>
    <scope>NUCLEOTIDE SEQUENCE [LARGE SCALE GENOMIC DNA]</scope>
    <source>
        <strain evidence="2">12NC29</strain>
        <strain evidence="4">12SD80</strain>
    </source>
</reference>
<feature type="compositionally biased region" description="Basic residues" evidence="1">
    <location>
        <begin position="9"/>
        <end position="18"/>
    </location>
</feature>
<feature type="region of interest" description="Disordered" evidence="1">
    <location>
        <begin position="1"/>
        <end position="29"/>
    </location>
</feature>
<dbReference type="AlphaFoldDB" id="A0A2N5VAQ5"/>
<evidence type="ECO:0000313" key="6">
    <source>
        <dbReference type="Proteomes" id="UP000235392"/>
    </source>
</evidence>
<comment type="caution">
    <text evidence="4">The sequence shown here is derived from an EMBL/GenBank/DDBJ whole genome shotgun (WGS) entry which is preliminary data.</text>
</comment>
<feature type="region of interest" description="Disordered" evidence="1">
    <location>
        <begin position="46"/>
        <end position="232"/>
    </location>
</feature>
<feature type="compositionally biased region" description="Basic residues" evidence="1">
    <location>
        <begin position="146"/>
        <end position="156"/>
    </location>
</feature>
<feature type="compositionally biased region" description="Basic and acidic residues" evidence="1">
    <location>
        <begin position="223"/>
        <end position="232"/>
    </location>
</feature>
<dbReference type="PANTHER" id="PTHR41805:SF1">
    <property type="entry name" value="RRNA-PROCESSING PROTEIN FYV7"/>
    <property type="match status" value="1"/>
</dbReference>
<evidence type="ECO:0000313" key="5">
    <source>
        <dbReference type="Proteomes" id="UP000235388"/>
    </source>
</evidence>
<evidence type="ECO:0000313" key="3">
    <source>
        <dbReference type="EMBL" id="PLW17590.1"/>
    </source>
</evidence>
<evidence type="ECO:0000256" key="1">
    <source>
        <dbReference type="SAM" id="MobiDB-lite"/>
    </source>
</evidence>
<evidence type="ECO:0000313" key="2">
    <source>
        <dbReference type="EMBL" id="PLW04878.1"/>
    </source>
</evidence>
<name>A0A2N5VAQ5_9BASI</name>
<keyword evidence="5" id="KW-1185">Reference proteome</keyword>
<protein>
    <recommendedName>
        <fullName evidence="7">rRNA-processing protein FYV7</fullName>
    </recommendedName>
</protein>
<evidence type="ECO:0000313" key="4">
    <source>
        <dbReference type="EMBL" id="PLW47055.1"/>
    </source>
</evidence>
<dbReference type="EMBL" id="PGCJ01000847">
    <property type="protein sequence ID" value="PLW17590.1"/>
    <property type="molecule type" value="Genomic_DNA"/>
</dbReference>
<accession>A0A2N5VAQ5</accession>
<feature type="compositionally biased region" description="Polar residues" evidence="1">
    <location>
        <begin position="123"/>
        <end position="143"/>
    </location>
</feature>
<feature type="compositionally biased region" description="Polar residues" evidence="1">
    <location>
        <begin position="186"/>
        <end position="209"/>
    </location>
</feature>
<dbReference type="EMBL" id="PGCJ01001538">
    <property type="protein sequence ID" value="PLW04878.1"/>
    <property type="molecule type" value="Genomic_DNA"/>
</dbReference>
<dbReference type="PANTHER" id="PTHR41805">
    <property type="entry name" value="EXPRESSED PROTEIN"/>
    <property type="match status" value="1"/>
</dbReference>
<sequence length="232" mass="25952">MNKQTAPSKRAKGFRIGKNKPGTSSQSIYLGKAEKIKKTLIHKAKLKKQRAKELAKAGYSTTGQPDTDRERIPAEPVSDGEEHVDLIRRRRPTRTLDPTAPTHGASSSIKRKTHQDRNKSSDSLHNSINQATSTTSLPMNQPKPSAKVHHIHRNDHHAHPSSSSSRFKGKTTENNHHHHHHHHSPHQASNNTPKPHTNKTSSANSQHVNGQPKMNHRISKLLSKLEKEKVAH</sequence>
<dbReference type="Proteomes" id="UP000235388">
    <property type="component" value="Unassembled WGS sequence"/>
</dbReference>
<feature type="compositionally biased region" description="Basic residues" evidence="1">
    <location>
        <begin position="176"/>
        <end position="185"/>
    </location>
</feature>
<dbReference type="Proteomes" id="UP000235392">
    <property type="component" value="Unassembled WGS sequence"/>
</dbReference>
<evidence type="ECO:0008006" key="7">
    <source>
        <dbReference type="Google" id="ProtNLM"/>
    </source>
</evidence>
<proteinExistence type="predicted"/>